<evidence type="ECO:0000313" key="4">
    <source>
        <dbReference type="Proteomes" id="UP000466442"/>
    </source>
</evidence>
<sequence>MDGSEAYDMSCHFLCPKTPEEDEKLGDYLDDDCNSDDADPPKLELEDDVEDDFDYYSDTEAELTLIDGRCSILSRDKKVTWSNEPLERDVKTKLFSGTAGCSEEAKNCSDPVEAWSLFFTENLLQLIVDCTNEIINITRPNYAQEKYANPTNIAEIKAVIGLMYIIGALKAAHLNTSWLWATDGTGIEIFSCLMSQRRFVFLLRCLRFSNQFAPKDPLAEFRPIFSKFVSNCQRSFSINEKCCLDATLVPFRGDCPFLRYMPGETAKRGVLVRSPDDNRILYSTLGGGELDKKNLEDDICRIYDDAMTGFQNSMKTCNGFSASRKSSRWPLAMFYFLLNVAGRNSQVIVETNSGRADPTMDFLKNLGRSLAQPHLQVRASTLTLPKLLLGKVRQFAGAPDAPPTRLDVSQEPPFKKLKRCEMCARSADRKTKEWCVRCRIAICREHGCRICVNCASNYL</sequence>
<reference evidence="3" key="1">
    <citation type="journal article" date="2021" name="Mol. Ecol. Resour.">
        <title>Apolygus lucorum genome provides insights into omnivorousness and mesophyll feeding.</title>
        <authorList>
            <person name="Liu Y."/>
            <person name="Liu H."/>
            <person name="Wang H."/>
            <person name="Huang T."/>
            <person name="Liu B."/>
            <person name="Yang B."/>
            <person name="Yin L."/>
            <person name="Li B."/>
            <person name="Zhang Y."/>
            <person name="Zhang S."/>
            <person name="Jiang F."/>
            <person name="Zhang X."/>
            <person name="Ren Y."/>
            <person name="Wang B."/>
            <person name="Wang S."/>
            <person name="Lu Y."/>
            <person name="Wu K."/>
            <person name="Fan W."/>
            <person name="Wang G."/>
        </authorList>
    </citation>
    <scope>NUCLEOTIDE SEQUENCE</scope>
    <source>
        <strain evidence="3">12Hb</strain>
    </source>
</reference>
<dbReference type="OrthoDB" id="6577955at2759"/>
<evidence type="ECO:0000313" key="3">
    <source>
        <dbReference type="EMBL" id="KAF6202378.1"/>
    </source>
</evidence>
<accession>A0A8S9X1Y5</accession>
<dbReference type="Proteomes" id="UP000466442">
    <property type="component" value="Linkage Group LG12"/>
</dbReference>
<dbReference type="EMBL" id="WIXP02000012">
    <property type="protein sequence ID" value="KAF6202378.1"/>
    <property type="molecule type" value="Genomic_DNA"/>
</dbReference>
<name>A0A8S9X1Y5_APOLU</name>
<feature type="domain" description="PiggyBac transposable element-derived protein" evidence="2">
    <location>
        <begin position="110"/>
        <end position="269"/>
    </location>
</feature>
<keyword evidence="4" id="KW-1185">Reference proteome</keyword>
<dbReference type="Pfam" id="PF13843">
    <property type="entry name" value="DDE_Tnp_1_7"/>
    <property type="match status" value="1"/>
</dbReference>
<gene>
    <name evidence="3" type="ORF">GE061_004777</name>
</gene>
<proteinExistence type="predicted"/>
<feature type="region of interest" description="Disordered" evidence="1">
    <location>
        <begin position="17"/>
        <end position="41"/>
    </location>
</feature>
<comment type="caution">
    <text evidence="3">The sequence shown here is derived from an EMBL/GenBank/DDBJ whole genome shotgun (WGS) entry which is preliminary data.</text>
</comment>
<evidence type="ECO:0000256" key="1">
    <source>
        <dbReference type="SAM" id="MobiDB-lite"/>
    </source>
</evidence>
<organism evidence="3 4">
    <name type="scientific">Apolygus lucorum</name>
    <name type="common">Small green plant bug</name>
    <name type="synonym">Lygocoris lucorum</name>
    <dbReference type="NCBI Taxonomy" id="248454"/>
    <lineage>
        <taxon>Eukaryota</taxon>
        <taxon>Metazoa</taxon>
        <taxon>Ecdysozoa</taxon>
        <taxon>Arthropoda</taxon>
        <taxon>Hexapoda</taxon>
        <taxon>Insecta</taxon>
        <taxon>Pterygota</taxon>
        <taxon>Neoptera</taxon>
        <taxon>Paraneoptera</taxon>
        <taxon>Hemiptera</taxon>
        <taxon>Heteroptera</taxon>
        <taxon>Panheteroptera</taxon>
        <taxon>Cimicomorpha</taxon>
        <taxon>Miridae</taxon>
        <taxon>Mirini</taxon>
        <taxon>Apolygus</taxon>
    </lineage>
</organism>
<dbReference type="AlphaFoldDB" id="A0A8S9X1Y5"/>
<dbReference type="InterPro" id="IPR029526">
    <property type="entry name" value="PGBD"/>
</dbReference>
<evidence type="ECO:0000259" key="2">
    <source>
        <dbReference type="Pfam" id="PF13843"/>
    </source>
</evidence>
<feature type="compositionally biased region" description="Acidic residues" evidence="1">
    <location>
        <begin position="20"/>
        <end position="38"/>
    </location>
</feature>
<dbReference type="PANTHER" id="PTHR46599">
    <property type="entry name" value="PIGGYBAC TRANSPOSABLE ELEMENT-DERIVED PROTEIN 4"/>
    <property type="match status" value="1"/>
</dbReference>
<protein>
    <recommendedName>
        <fullName evidence="2">PiggyBac transposable element-derived protein domain-containing protein</fullName>
    </recommendedName>
</protein>
<dbReference type="PANTHER" id="PTHR46599:SF3">
    <property type="entry name" value="PIGGYBAC TRANSPOSABLE ELEMENT-DERIVED PROTEIN 4"/>
    <property type="match status" value="1"/>
</dbReference>